<dbReference type="KEGG" id="spha:D3Y57_01580"/>
<geneLocation type="plasmid" evidence="4">
    <name>unnamed1</name>
</geneLocation>
<sequence length="344" mass="37302">MSGTVLVTGGSGYIAGYTIRQLIAEGWTVRTTVRSMTREAELRGLLSVDNTRLSFHEADLENDAGWAEAVAGCTHVAHIASPFPGGGVRDPQDLIRPARDGVLRALRFAHDAGVRRFVMTSSSAAIAYGHVPDREIYTEADWTNPDYPGTPAYTQSKTIAERAARDWIKAEGRGYDGTKMEFCTVNPVMVCGPVMSADYSTSVMLIEKILSGSLGGAPDFGFGVVDVRDVADIHVRALLADNMAGERLIASGPFLKIVEIAHILKERLGPQGRKIATRKIPDFLIRFAALFSPTVAQVTGELGKTRNMDASHARDVLGWVPRPVEETLVDCARSLIEHGIVRVN</sequence>
<dbReference type="FunFam" id="3.40.50.720:FF:000336">
    <property type="entry name" value="Aldehyde reductase"/>
    <property type="match status" value="1"/>
</dbReference>
<dbReference type="PANTHER" id="PTHR10366:SF564">
    <property type="entry name" value="STEROL-4-ALPHA-CARBOXYLATE 3-DEHYDROGENASE, DECARBOXYLATING"/>
    <property type="match status" value="1"/>
</dbReference>
<dbReference type="SUPFAM" id="SSF51735">
    <property type="entry name" value="NAD(P)-binding Rossmann-fold domains"/>
    <property type="match status" value="1"/>
</dbReference>
<protein>
    <submittedName>
        <fullName evidence="4">Aldehyde reductase</fullName>
    </submittedName>
</protein>
<evidence type="ECO:0000256" key="2">
    <source>
        <dbReference type="ARBA" id="ARBA00023445"/>
    </source>
</evidence>
<feature type="domain" description="NAD-dependent epimerase/dehydratase" evidence="3">
    <location>
        <begin position="5"/>
        <end position="240"/>
    </location>
</feature>
<keyword evidence="5" id="KW-1185">Reference proteome</keyword>
<evidence type="ECO:0000259" key="3">
    <source>
        <dbReference type="Pfam" id="PF01370"/>
    </source>
</evidence>
<proteinExistence type="inferred from homology"/>
<dbReference type="OrthoDB" id="9778052at2"/>
<name>A0A494TI11_SPHPE</name>
<keyword evidence="1" id="KW-0560">Oxidoreductase</keyword>
<dbReference type="Pfam" id="PF01370">
    <property type="entry name" value="Epimerase"/>
    <property type="match status" value="1"/>
</dbReference>
<dbReference type="Gene3D" id="3.40.50.720">
    <property type="entry name" value="NAD(P)-binding Rossmann-like Domain"/>
    <property type="match status" value="1"/>
</dbReference>
<reference evidence="4 5" key="1">
    <citation type="submission" date="2018-09" db="EMBL/GenBank/DDBJ databases">
        <title>Sphingomonas peninsula sp. nov., isolated from fildes peninsula, Antarctic soil.</title>
        <authorList>
            <person name="Yingchao G."/>
        </authorList>
    </citation>
    <scope>NUCLEOTIDE SEQUENCE [LARGE SCALE GENOMIC DNA]</scope>
    <source>
        <strain evidence="4 5">YZ-8</strain>
        <plasmid evidence="4 5">unnamed1</plasmid>
    </source>
</reference>
<organism evidence="4 5">
    <name type="scientific">Sphingomonas paeninsulae</name>
    <dbReference type="NCBI Taxonomy" id="2319844"/>
    <lineage>
        <taxon>Bacteria</taxon>
        <taxon>Pseudomonadati</taxon>
        <taxon>Pseudomonadota</taxon>
        <taxon>Alphaproteobacteria</taxon>
        <taxon>Sphingomonadales</taxon>
        <taxon>Sphingomonadaceae</taxon>
        <taxon>Sphingomonas</taxon>
    </lineage>
</organism>
<dbReference type="EMBL" id="CP032828">
    <property type="protein sequence ID" value="AYJ84805.1"/>
    <property type="molecule type" value="Genomic_DNA"/>
</dbReference>
<dbReference type="RefSeq" id="WP_121150744.1">
    <property type="nucleotide sequence ID" value="NZ_CP032828.1"/>
</dbReference>
<dbReference type="InterPro" id="IPR036291">
    <property type="entry name" value="NAD(P)-bd_dom_sf"/>
</dbReference>
<dbReference type="Proteomes" id="UP000276254">
    <property type="component" value="Plasmid unnamed1"/>
</dbReference>
<evidence type="ECO:0000256" key="1">
    <source>
        <dbReference type="ARBA" id="ARBA00023002"/>
    </source>
</evidence>
<gene>
    <name evidence="4" type="ORF">D3Y57_01580</name>
</gene>
<evidence type="ECO:0000313" key="4">
    <source>
        <dbReference type="EMBL" id="AYJ84805.1"/>
    </source>
</evidence>
<evidence type="ECO:0000313" key="5">
    <source>
        <dbReference type="Proteomes" id="UP000276254"/>
    </source>
</evidence>
<dbReference type="GO" id="GO:0016616">
    <property type="term" value="F:oxidoreductase activity, acting on the CH-OH group of donors, NAD or NADP as acceptor"/>
    <property type="evidence" value="ECO:0007669"/>
    <property type="project" value="TreeGrafter"/>
</dbReference>
<dbReference type="CDD" id="cd05227">
    <property type="entry name" value="AR_SDR_e"/>
    <property type="match status" value="1"/>
</dbReference>
<comment type="similarity">
    <text evidence="2">Belongs to the NAD(P)-dependent epimerase/dehydratase family. Dihydroflavonol-4-reductase subfamily.</text>
</comment>
<dbReference type="AlphaFoldDB" id="A0A494TI11"/>
<dbReference type="InterPro" id="IPR050425">
    <property type="entry name" value="NAD(P)_dehydrat-like"/>
</dbReference>
<accession>A0A494TI11</accession>
<dbReference type="InterPro" id="IPR001509">
    <property type="entry name" value="Epimerase_deHydtase"/>
</dbReference>
<dbReference type="PANTHER" id="PTHR10366">
    <property type="entry name" value="NAD DEPENDENT EPIMERASE/DEHYDRATASE"/>
    <property type="match status" value="1"/>
</dbReference>
<keyword evidence="4" id="KW-0614">Plasmid</keyword>